<dbReference type="Proteomes" id="UP000499080">
    <property type="component" value="Unassembled WGS sequence"/>
</dbReference>
<dbReference type="EMBL" id="BGPR01045438">
    <property type="protein sequence ID" value="GBO22341.1"/>
    <property type="molecule type" value="Genomic_DNA"/>
</dbReference>
<evidence type="ECO:0000313" key="2">
    <source>
        <dbReference type="Proteomes" id="UP000499080"/>
    </source>
</evidence>
<keyword evidence="2" id="KW-1185">Reference proteome</keyword>
<evidence type="ECO:0000313" key="1">
    <source>
        <dbReference type="EMBL" id="GBO22341.1"/>
    </source>
</evidence>
<protein>
    <submittedName>
        <fullName evidence="1">Uncharacterized protein</fullName>
    </submittedName>
</protein>
<reference evidence="1 2" key="1">
    <citation type="journal article" date="2019" name="Sci. Rep.">
        <title>Orb-weaving spider Araneus ventricosus genome elucidates the spidroin gene catalogue.</title>
        <authorList>
            <person name="Kono N."/>
            <person name="Nakamura H."/>
            <person name="Ohtoshi R."/>
            <person name="Moran D.A.P."/>
            <person name="Shinohara A."/>
            <person name="Yoshida Y."/>
            <person name="Fujiwara M."/>
            <person name="Mori M."/>
            <person name="Tomita M."/>
            <person name="Arakawa K."/>
        </authorList>
    </citation>
    <scope>NUCLEOTIDE SEQUENCE [LARGE SCALE GENOMIC DNA]</scope>
</reference>
<feature type="non-terminal residue" evidence="1">
    <location>
        <position position="1"/>
    </location>
</feature>
<comment type="caution">
    <text evidence="1">The sequence shown here is derived from an EMBL/GenBank/DDBJ whole genome shotgun (WGS) entry which is preliminary data.</text>
</comment>
<dbReference type="OrthoDB" id="5827962at2759"/>
<accession>A0A4Y2VCL3</accession>
<dbReference type="AlphaFoldDB" id="A0A4Y2VCL3"/>
<organism evidence="1 2">
    <name type="scientific">Araneus ventricosus</name>
    <name type="common">Orbweaver spider</name>
    <name type="synonym">Epeira ventricosa</name>
    <dbReference type="NCBI Taxonomy" id="182803"/>
    <lineage>
        <taxon>Eukaryota</taxon>
        <taxon>Metazoa</taxon>
        <taxon>Ecdysozoa</taxon>
        <taxon>Arthropoda</taxon>
        <taxon>Chelicerata</taxon>
        <taxon>Arachnida</taxon>
        <taxon>Araneae</taxon>
        <taxon>Araneomorphae</taxon>
        <taxon>Entelegynae</taxon>
        <taxon>Araneoidea</taxon>
        <taxon>Araneidae</taxon>
        <taxon>Araneus</taxon>
    </lineage>
</organism>
<name>A0A4Y2VCL3_ARAVE</name>
<sequence length="394" mass="45968">SLNIPLEIRLEAKYSHPSSRLKNSLKMTADVGDSKIVVPFMPSLLHLASVKVAVPLLKDFDLSTLQIAFRNIQQGIPISDIKDPAFIESDRAQEKLLFIPGHLRMKVLEAVQGLQYGAWGWKSQHSHVLKLKDGECIFYWRSDGRVDEIKTAQKLVQNANIDIRKRFHIACIYCLEESIQTLWTEMKASGETGNLETTRDSMMHFWVKWMSDGSRIPWRQVAVEHFSPPAWCPVSQIARLSSIFPSLRPEDRKKFLYSLQFKDSDDLLLCMYSVTKEEEKQILNWGAVNLLYIYLEWPLRSLFLETVEKLRNYIDELSFQCLLEHISNNAKLWEDFDNHELFEGFWNSSHDHFKERAKQIPYIRKKIDSCLNAIKSKRKAQEDEGRHSKKKRLV</sequence>
<proteinExistence type="predicted"/>
<gene>
    <name evidence="1" type="ORF">AVEN_245015_1</name>
</gene>